<dbReference type="Pfam" id="PF03795">
    <property type="entry name" value="YCII"/>
    <property type="match status" value="1"/>
</dbReference>
<accession>A0A9X3E7F4</accession>
<dbReference type="InterPro" id="IPR011008">
    <property type="entry name" value="Dimeric_a/b-barrel"/>
</dbReference>
<reference evidence="3" key="1">
    <citation type="submission" date="2022-11" db="EMBL/GenBank/DDBJ databases">
        <title>Biodiversity and phylogenetic relationships of bacteria.</title>
        <authorList>
            <person name="Machado R.A.R."/>
            <person name="Bhat A."/>
            <person name="Loulou A."/>
            <person name="Kallel S."/>
        </authorList>
    </citation>
    <scope>NUCLEOTIDE SEQUENCE</scope>
    <source>
        <strain evidence="3">K-TC2</strain>
    </source>
</reference>
<evidence type="ECO:0000313" key="3">
    <source>
        <dbReference type="EMBL" id="MCX5572152.1"/>
    </source>
</evidence>
<dbReference type="Gene3D" id="3.30.70.1060">
    <property type="entry name" value="Dimeric alpha+beta barrel"/>
    <property type="match status" value="1"/>
</dbReference>
<name>A0A9X3E7F4_9HYPH</name>
<feature type="domain" description="YCII-related" evidence="2">
    <location>
        <begin position="1"/>
        <end position="113"/>
    </location>
</feature>
<dbReference type="SUPFAM" id="SSF54909">
    <property type="entry name" value="Dimeric alpha+beta barrel"/>
    <property type="match status" value="1"/>
</dbReference>
<organism evidence="3 4">
    <name type="scientific">Kaistia nematophila</name>
    <dbReference type="NCBI Taxonomy" id="2994654"/>
    <lineage>
        <taxon>Bacteria</taxon>
        <taxon>Pseudomonadati</taxon>
        <taxon>Pseudomonadota</taxon>
        <taxon>Alphaproteobacteria</taxon>
        <taxon>Hyphomicrobiales</taxon>
        <taxon>Kaistiaceae</taxon>
        <taxon>Kaistia</taxon>
    </lineage>
</organism>
<gene>
    <name evidence="3" type="ORF">OSH07_23325</name>
</gene>
<dbReference type="RefSeq" id="WP_266341114.1">
    <property type="nucleotide sequence ID" value="NZ_JAPKNK010000015.1"/>
</dbReference>
<keyword evidence="4" id="KW-1185">Reference proteome</keyword>
<evidence type="ECO:0000259" key="2">
    <source>
        <dbReference type="Pfam" id="PF03795"/>
    </source>
</evidence>
<sequence>MQYALLFYETEAQFTTRDHGPETQAYWGAWKTYVDEISAAGIVRGGEGLLGPQTATSLRIRGGSSQIQDGPFADTKEQLAGFFVIEVADIDAALGWATKAPCAPYGGVEVRPTLPRM</sequence>
<comment type="caution">
    <text evidence="3">The sequence shown here is derived from an EMBL/GenBank/DDBJ whole genome shotgun (WGS) entry which is preliminary data.</text>
</comment>
<dbReference type="EMBL" id="JAPKNK010000015">
    <property type="protein sequence ID" value="MCX5572152.1"/>
    <property type="molecule type" value="Genomic_DNA"/>
</dbReference>
<comment type="similarity">
    <text evidence="1">Belongs to the YciI family.</text>
</comment>
<dbReference type="PANTHER" id="PTHR35174:SF3">
    <property type="entry name" value="BLL7171 PROTEIN"/>
    <property type="match status" value="1"/>
</dbReference>
<evidence type="ECO:0000256" key="1">
    <source>
        <dbReference type="ARBA" id="ARBA00007689"/>
    </source>
</evidence>
<dbReference type="AlphaFoldDB" id="A0A9X3E7F4"/>
<dbReference type="InterPro" id="IPR005545">
    <property type="entry name" value="YCII"/>
</dbReference>
<evidence type="ECO:0000313" key="4">
    <source>
        <dbReference type="Proteomes" id="UP001144805"/>
    </source>
</evidence>
<dbReference type="PANTHER" id="PTHR35174">
    <property type="entry name" value="BLL7171 PROTEIN-RELATED"/>
    <property type="match status" value="1"/>
</dbReference>
<proteinExistence type="inferred from homology"/>
<protein>
    <submittedName>
        <fullName evidence="3">YciI family protein</fullName>
    </submittedName>
</protein>
<dbReference type="Proteomes" id="UP001144805">
    <property type="component" value="Unassembled WGS sequence"/>
</dbReference>